<dbReference type="EMBL" id="PYGJ01000018">
    <property type="protein sequence ID" value="PSL17338.1"/>
    <property type="molecule type" value="Genomic_DNA"/>
</dbReference>
<proteinExistence type="predicted"/>
<evidence type="ECO:0000313" key="2">
    <source>
        <dbReference type="EMBL" id="PSL17338.1"/>
    </source>
</evidence>
<dbReference type="Proteomes" id="UP000240418">
    <property type="component" value="Unassembled WGS sequence"/>
</dbReference>
<dbReference type="PROSITE" id="PS51257">
    <property type="entry name" value="PROKAR_LIPOPROTEIN"/>
    <property type="match status" value="1"/>
</dbReference>
<keyword evidence="1" id="KW-0732">Signal</keyword>
<gene>
    <name evidence="2" type="ORF">CLV88_11813</name>
</gene>
<dbReference type="OrthoDB" id="7274329at2"/>
<reference evidence="2 3" key="1">
    <citation type="submission" date="2018-03" db="EMBL/GenBank/DDBJ databases">
        <title>Genomic Encyclopedia of Archaeal and Bacterial Type Strains, Phase II (KMG-II): from individual species to whole genera.</title>
        <authorList>
            <person name="Goeker M."/>
        </authorList>
    </citation>
    <scope>NUCLEOTIDE SEQUENCE [LARGE SCALE GENOMIC DNA]</scope>
    <source>
        <strain evidence="2 3">DSM 100673</strain>
    </source>
</reference>
<protein>
    <submittedName>
        <fullName evidence="2">Uncharacterized protein</fullName>
    </submittedName>
</protein>
<feature type="signal peptide" evidence="1">
    <location>
        <begin position="1"/>
        <end position="22"/>
    </location>
</feature>
<name>A0A2P8F6L3_9RHOB</name>
<evidence type="ECO:0000256" key="1">
    <source>
        <dbReference type="SAM" id="SignalP"/>
    </source>
</evidence>
<dbReference type="AlphaFoldDB" id="A0A2P8F6L3"/>
<dbReference type="RefSeq" id="WP_133170012.1">
    <property type="nucleotide sequence ID" value="NZ_PYGJ01000018.1"/>
</dbReference>
<comment type="caution">
    <text evidence="2">The sequence shown here is derived from an EMBL/GenBank/DDBJ whole genome shotgun (WGS) entry which is preliminary data.</text>
</comment>
<feature type="chain" id="PRO_5015177089" evidence="1">
    <location>
        <begin position="23"/>
        <end position="154"/>
    </location>
</feature>
<keyword evidence="3" id="KW-1185">Reference proteome</keyword>
<organism evidence="2 3">
    <name type="scientific">Shimia abyssi</name>
    <dbReference type="NCBI Taxonomy" id="1662395"/>
    <lineage>
        <taxon>Bacteria</taxon>
        <taxon>Pseudomonadati</taxon>
        <taxon>Pseudomonadota</taxon>
        <taxon>Alphaproteobacteria</taxon>
        <taxon>Rhodobacterales</taxon>
        <taxon>Roseobacteraceae</taxon>
    </lineage>
</organism>
<evidence type="ECO:0000313" key="3">
    <source>
        <dbReference type="Proteomes" id="UP000240418"/>
    </source>
</evidence>
<accession>A0A2P8F6L3</accession>
<sequence>MPGFARLFVTITACAVALTACAPTHFSGFVNPGTNVDTVNRDTAECDVEANTLFPAAVFTSTSYGGGYGYSPGYWGGWGSTVTARDVNAGMRNNHRTQCMALRGYQPYSFPICTQEQLAGRSYAPLSKSPTPGPTICVVTSPNGNMLIDLSKPI</sequence>